<reference evidence="9" key="3">
    <citation type="submission" date="2025-09" db="UniProtKB">
        <authorList>
            <consortium name="Ensembl"/>
        </authorList>
    </citation>
    <scope>IDENTIFICATION</scope>
</reference>
<dbReference type="GO" id="GO:0046872">
    <property type="term" value="F:metal ion binding"/>
    <property type="evidence" value="ECO:0007669"/>
    <property type="project" value="UniProtKB-KW"/>
</dbReference>
<dbReference type="PRINTS" id="PR00814">
    <property type="entry name" value="BETAHAEM"/>
</dbReference>
<dbReference type="PROSITE" id="PS01033">
    <property type="entry name" value="GLOBIN"/>
    <property type="match status" value="1"/>
</dbReference>
<dbReference type="GO" id="GO:0031720">
    <property type="term" value="F:haptoglobin binding"/>
    <property type="evidence" value="ECO:0007669"/>
    <property type="project" value="TreeGrafter"/>
</dbReference>
<dbReference type="InterPro" id="IPR012292">
    <property type="entry name" value="Globin/Proto"/>
</dbReference>
<dbReference type="GeneID" id="114467924"/>
<dbReference type="CDD" id="cd08925">
    <property type="entry name" value="Hb-beta-like"/>
    <property type="match status" value="1"/>
</dbReference>
<dbReference type="InterPro" id="IPR050056">
    <property type="entry name" value="Hemoglobin_oxygen_transport"/>
</dbReference>
<keyword evidence="3 7" id="KW-0349">Heme</keyword>
<dbReference type="Pfam" id="PF00042">
    <property type="entry name" value="Globin"/>
    <property type="match status" value="1"/>
</dbReference>
<keyword evidence="2 7" id="KW-0813">Transport</keyword>
<dbReference type="Proteomes" id="UP000694680">
    <property type="component" value="Chromosome 8"/>
</dbReference>
<evidence type="ECO:0000259" key="8">
    <source>
        <dbReference type="PROSITE" id="PS01033"/>
    </source>
</evidence>
<evidence type="ECO:0000313" key="10">
    <source>
        <dbReference type="Proteomes" id="UP000694680"/>
    </source>
</evidence>
<comment type="similarity">
    <text evidence="1 7">Belongs to the globin family.</text>
</comment>
<keyword evidence="5" id="KW-0479">Metal-binding</keyword>
<dbReference type="GO" id="GO:0004601">
    <property type="term" value="F:peroxidase activity"/>
    <property type="evidence" value="ECO:0007669"/>
    <property type="project" value="TreeGrafter"/>
</dbReference>
<name>A0A8C5G755_GOUWI</name>
<evidence type="ECO:0000256" key="3">
    <source>
        <dbReference type="ARBA" id="ARBA00022617"/>
    </source>
</evidence>
<dbReference type="AlphaFoldDB" id="A0A8C5G755"/>
<evidence type="ECO:0000256" key="6">
    <source>
        <dbReference type="ARBA" id="ARBA00023004"/>
    </source>
</evidence>
<dbReference type="OrthoDB" id="9886081at2759"/>
<evidence type="ECO:0000256" key="1">
    <source>
        <dbReference type="ARBA" id="ARBA00008705"/>
    </source>
</evidence>
<protein>
    <submittedName>
        <fullName evidence="9">Hemoglobin cathodic subunit beta-like</fullName>
    </submittedName>
</protein>
<dbReference type="Gene3D" id="1.10.490.10">
    <property type="entry name" value="Globins"/>
    <property type="match status" value="1"/>
</dbReference>
<dbReference type="GO" id="GO:0019825">
    <property type="term" value="F:oxygen binding"/>
    <property type="evidence" value="ECO:0007669"/>
    <property type="project" value="InterPro"/>
</dbReference>
<evidence type="ECO:0000256" key="7">
    <source>
        <dbReference type="RuleBase" id="RU000356"/>
    </source>
</evidence>
<gene>
    <name evidence="9" type="primary">LOC114467924</name>
</gene>
<evidence type="ECO:0000256" key="5">
    <source>
        <dbReference type="ARBA" id="ARBA00022723"/>
    </source>
</evidence>
<evidence type="ECO:0000256" key="4">
    <source>
        <dbReference type="ARBA" id="ARBA00022621"/>
    </source>
</evidence>
<dbReference type="GO" id="GO:0005833">
    <property type="term" value="C:hemoglobin complex"/>
    <property type="evidence" value="ECO:0007669"/>
    <property type="project" value="InterPro"/>
</dbReference>
<dbReference type="InterPro" id="IPR000971">
    <property type="entry name" value="Globin"/>
</dbReference>
<evidence type="ECO:0000313" key="9">
    <source>
        <dbReference type="Ensembl" id="ENSGWIP00000019725.1"/>
    </source>
</evidence>
<dbReference type="GO" id="GO:0043177">
    <property type="term" value="F:organic acid binding"/>
    <property type="evidence" value="ECO:0007669"/>
    <property type="project" value="TreeGrafter"/>
</dbReference>
<dbReference type="SUPFAM" id="SSF46458">
    <property type="entry name" value="Globin-like"/>
    <property type="match status" value="1"/>
</dbReference>
<keyword evidence="10" id="KW-1185">Reference proteome</keyword>
<dbReference type="Ensembl" id="ENSGWIT00000021713.1">
    <property type="protein sequence ID" value="ENSGWIP00000019725.1"/>
    <property type="gene ID" value="ENSGWIG00000010754.1"/>
</dbReference>
<keyword evidence="4 7" id="KW-0561">Oxygen transport</keyword>
<dbReference type="RefSeq" id="XP_028310257.1">
    <property type="nucleotide sequence ID" value="XM_028454456.1"/>
</dbReference>
<dbReference type="GO" id="GO:0020037">
    <property type="term" value="F:heme binding"/>
    <property type="evidence" value="ECO:0007669"/>
    <property type="project" value="InterPro"/>
</dbReference>
<organism evidence="9 10">
    <name type="scientific">Gouania willdenowi</name>
    <name type="common">Blunt-snouted clingfish</name>
    <name type="synonym">Lepadogaster willdenowi</name>
    <dbReference type="NCBI Taxonomy" id="441366"/>
    <lineage>
        <taxon>Eukaryota</taxon>
        <taxon>Metazoa</taxon>
        <taxon>Chordata</taxon>
        <taxon>Craniata</taxon>
        <taxon>Vertebrata</taxon>
        <taxon>Euteleostomi</taxon>
        <taxon>Actinopterygii</taxon>
        <taxon>Neopterygii</taxon>
        <taxon>Teleostei</taxon>
        <taxon>Neoteleostei</taxon>
        <taxon>Acanthomorphata</taxon>
        <taxon>Ovalentaria</taxon>
        <taxon>Blenniimorphae</taxon>
        <taxon>Blenniiformes</taxon>
        <taxon>Gobiesocoidei</taxon>
        <taxon>Gobiesocidae</taxon>
        <taxon>Gobiesocinae</taxon>
        <taxon>Gouania</taxon>
    </lineage>
</organism>
<dbReference type="GO" id="GO:0072562">
    <property type="term" value="C:blood microparticle"/>
    <property type="evidence" value="ECO:0007669"/>
    <property type="project" value="TreeGrafter"/>
</dbReference>
<feature type="domain" description="Globin" evidence="8">
    <location>
        <begin position="3"/>
        <end position="147"/>
    </location>
</feature>
<keyword evidence="6" id="KW-0408">Iron</keyword>
<dbReference type="GO" id="GO:0031838">
    <property type="term" value="C:haptoglobin-hemoglobin complex"/>
    <property type="evidence" value="ECO:0007669"/>
    <property type="project" value="TreeGrafter"/>
</dbReference>
<dbReference type="InterPro" id="IPR002337">
    <property type="entry name" value="Hemoglobin_b"/>
</dbReference>
<dbReference type="GO" id="GO:0005344">
    <property type="term" value="F:oxygen carrier activity"/>
    <property type="evidence" value="ECO:0007669"/>
    <property type="project" value="UniProtKB-KW"/>
</dbReference>
<dbReference type="GO" id="GO:0042744">
    <property type="term" value="P:hydrogen peroxide catabolic process"/>
    <property type="evidence" value="ECO:0007669"/>
    <property type="project" value="TreeGrafter"/>
</dbReference>
<sequence length="147" mass="16986">MVRLTDVERSLIRDVWDKVNTDEVGPEIISRILIVYPWTERHFGTFGDIFTITAILQNSRVSNHGKVVLQALDRAVKNMDNIKLMFQGLSRMHFEKLNVDPESFRLLADCITIAMACKLRSAMNPEVQAAWQKFLYSVVDAMNKQYH</sequence>
<reference evidence="9" key="2">
    <citation type="submission" date="2025-08" db="UniProtKB">
        <authorList>
            <consortium name="Ensembl"/>
        </authorList>
    </citation>
    <scope>IDENTIFICATION</scope>
</reference>
<reference evidence="9" key="1">
    <citation type="submission" date="2020-06" db="EMBL/GenBank/DDBJ databases">
        <authorList>
            <consortium name="Wellcome Sanger Institute Data Sharing"/>
        </authorList>
    </citation>
    <scope>NUCLEOTIDE SEQUENCE [LARGE SCALE GENOMIC DNA]</scope>
</reference>
<accession>A0A8C5G755</accession>
<dbReference type="PANTHER" id="PTHR11442">
    <property type="entry name" value="HEMOGLOBIN FAMILY MEMBER"/>
    <property type="match status" value="1"/>
</dbReference>
<dbReference type="PANTHER" id="PTHR11442:SF101">
    <property type="entry name" value="HEMOGLOBIN, BETA ADULT 2"/>
    <property type="match status" value="1"/>
</dbReference>
<dbReference type="InterPro" id="IPR009050">
    <property type="entry name" value="Globin-like_sf"/>
</dbReference>
<proteinExistence type="inferred from homology"/>
<evidence type="ECO:0000256" key="2">
    <source>
        <dbReference type="ARBA" id="ARBA00022448"/>
    </source>
</evidence>